<reference evidence="1 2" key="1">
    <citation type="submission" date="2024-02" db="EMBL/GenBank/DDBJ databases">
        <title>Seven novel Bacillus-like species.</title>
        <authorList>
            <person name="Liu G."/>
        </authorList>
    </citation>
    <scope>NUCLEOTIDE SEQUENCE [LARGE SCALE GENOMIC DNA]</scope>
    <source>
        <strain evidence="1 2">FJAT-52054</strain>
    </source>
</reference>
<sequence length="78" mass="9067">MEKKWKHENRIFETLWEAEMWADSIANEMVGKLYETYVTPDHKVAYVLAFNLASDPDIHVTTEKITGEGSSLYKVTMK</sequence>
<proteinExistence type="predicted"/>
<evidence type="ECO:0000313" key="2">
    <source>
        <dbReference type="Proteomes" id="UP001377337"/>
    </source>
</evidence>
<dbReference type="RefSeq" id="WP_338780633.1">
    <property type="nucleotide sequence ID" value="NZ_CP147407.1"/>
</dbReference>
<accession>A0ABZ2NJA6</accession>
<gene>
    <name evidence="1" type="ORF">WCV65_05340</name>
</gene>
<evidence type="ECO:0000313" key="1">
    <source>
        <dbReference type="EMBL" id="WXB97901.1"/>
    </source>
</evidence>
<protein>
    <submittedName>
        <fullName evidence="1">Uncharacterized protein</fullName>
    </submittedName>
</protein>
<keyword evidence="2" id="KW-1185">Reference proteome</keyword>
<organism evidence="1 2">
    <name type="scientific">Metabacillus sediminis</name>
    <dbReference type="NCBI Taxonomy" id="3117746"/>
    <lineage>
        <taxon>Bacteria</taxon>
        <taxon>Bacillati</taxon>
        <taxon>Bacillota</taxon>
        <taxon>Bacilli</taxon>
        <taxon>Bacillales</taxon>
        <taxon>Bacillaceae</taxon>
        <taxon>Metabacillus</taxon>
    </lineage>
</organism>
<dbReference type="Proteomes" id="UP001377337">
    <property type="component" value="Chromosome"/>
</dbReference>
<name>A0ABZ2NJA6_9BACI</name>
<dbReference type="EMBL" id="CP147407">
    <property type="protein sequence ID" value="WXB97901.1"/>
    <property type="molecule type" value="Genomic_DNA"/>
</dbReference>